<name>C3MJE0_SACI2</name>
<evidence type="ECO:0000256" key="7">
    <source>
        <dbReference type="ARBA" id="ARBA00023204"/>
    </source>
</evidence>
<feature type="binding site" evidence="9">
    <location>
        <position position="12"/>
    </location>
    <ligand>
        <name>Mn(2+)</name>
        <dbReference type="ChEBI" id="CHEBI:29035"/>
        <label>1</label>
    </ligand>
</feature>
<dbReference type="EC" id="3.1.-.-" evidence="9"/>
<dbReference type="GO" id="GO:0000403">
    <property type="term" value="F:Y-form DNA binding"/>
    <property type="evidence" value="ECO:0007669"/>
    <property type="project" value="UniProtKB-UniRule"/>
</dbReference>
<evidence type="ECO:0000259" key="10">
    <source>
        <dbReference type="Pfam" id="PF00149"/>
    </source>
</evidence>
<feature type="active site" description="Proton donor" evidence="9">
    <location>
        <position position="87"/>
    </location>
</feature>
<dbReference type="Proteomes" id="UP000001747">
    <property type="component" value="Chromosome"/>
</dbReference>
<dbReference type="PANTHER" id="PTHR30337">
    <property type="entry name" value="COMPONENT OF ATP-DEPENDENT DSDNA EXONUCLEASE"/>
    <property type="match status" value="1"/>
</dbReference>
<keyword evidence="5 9" id="KW-0378">Hydrolase</keyword>
<evidence type="ECO:0000256" key="8">
    <source>
        <dbReference type="ARBA" id="ARBA00023211"/>
    </source>
</evidence>
<dbReference type="OrthoDB" id="11638at2157"/>
<keyword evidence="1 9" id="KW-0540">Nuclease</keyword>
<dbReference type="AlphaFoldDB" id="C3MJE0"/>
<dbReference type="GeneID" id="84057634"/>
<dbReference type="HOGENOM" id="CLU_026621_5_2_2"/>
<keyword evidence="8 9" id="KW-0464">Manganese</keyword>
<dbReference type="InterPro" id="IPR029052">
    <property type="entry name" value="Metallo-depent_PP-like"/>
</dbReference>
<dbReference type="GO" id="GO:0030145">
    <property type="term" value="F:manganese ion binding"/>
    <property type="evidence" value="ECO:0007669"/>
    <property type="project" value="UniProtKB-UniRule"/>
</dbReference>
<dbReference type="CDD" id="cd00840">
    <property type="entry name" value="MPP_Mre11_N"/>
    <property type="match status" value="1"/>
</dbReference>
<proteinExistence type="inferred from homology"/>
<comment type="subunit">
    <text evidence="9">Homodimer. Forms a heterotetramer composed of two Mre11 subunits and two Rad50 subunits.</text>
</comment>
<dbReference type="Pfam" id="PF00149">
    <property type="entry name" value="Metallophos"/>
    <property type="match status" value="1"/>
</dbReference>
<dbReference type="HAMAP" id="MF_02044">
    <property type="entry name" value="Mre11"/>
    <property type="match status" value="1"/>
</dbReference>
<evidence type="ECO:0000313" key="12">
    <source>
        <dbReference type="Proteomes" id="UP000001747"/>
    </source>
</evidence>
<keyword evidence="2 9" id="KW-0479">Metal-binding</keyword>
<dbReference type="InterPro" id="IPR032885">
    <property type="entry name" value="Mre11_archaea-type"/>
</dbReference>
<feature type="binding site" evidence="9">
    <location>
        <position position="51"/>
    </location>
    <ligand>
        <name>Mn(2+)</name>
        <dbReference type="ChEBI" id="CHEBI:29035"/>
        <label>1</label>
    </ligand>
</feature>
<comment type="cofactor">
    <cofactor evidence="9">
        <name>Mn(2+)</name>
        <dbReference type="ChEBI" id="CHEBI:29035"/>
    </cofactor>
    <text evidence="9">Binds 2 manganese ions per subunit.</text>
</comment>
<accession>C3MJE0</accession>
<reference evidence="11 12" key="1">
    <citation type="journal article" date="2009" name="Proc. Natl. Acad. Sci. U.S.A.">
        <title>Biogeography of the Sulfolobus islandicus pan-genome.</title>
        <authorList>
            <person name="Reno M.L."/>
            <person name="Held N.L."/>
            <person name="Fields C.J."/>
            <person name="Burke P.V."/>
            <person name="Whitaker R.J."/>
        </authorList>
    </citation>
    <scope>NUCLEOTIDE SEQUENCE [LARGE SCALE GENOMIC DNA]</scope>
    <source>
        <strain evidence="12">L.S.2.15 / Lassen #1</strain>
    </source>
</reference>
<dbReference type="GO" id="GO:0008408">
    <property type="term" value="F:3'-5' exonuclease activity"/>
    <property type="evidence" value="ECO:0007669"/>
    <property type="project" value="UniProtKB-UniRule"/>
</dbReference>
<dbReference type="InterPro" id="IPR053459">
    <property type="entry name" value="DSB_Repair_Mre11/Rad50"/>
</dbReference>
<comment type="function">
    <text evidence="9">Part of the Rad50/Mre11 complex, which is involved in the early steps of DNA double-strand break (DSB) repair. The complex may facilitate opening of the processed DNA ends to aid in the recruitment of HerA and NurA. Mre11 binds to DSB ends and has both double-stranded 3'-5' exonuclease activity and single-stranded endonuclease activity.</text>
</comment>
<dbReference type="NCBIfam" id="NF041031">
    <property type="entry name" value="Mre11_Sulfo"/>
    <property type="match status" value="1"/>
</dbReference>
<feature type="binding site" evidence="9">
    <location>
        <position position="190"/>
    </location>
    <ligand>
        <name>Mn(2+)</name>
        <dbReference type="ChEBI" id="CHEBI:29035"/>
        <label>1</label>
    </ligand>
</feature>
<feature type="binding site" evidence="9">
    <location>
        <position position="157"/>
    </location>
    <ligand>
        <name>Mn(2+)</name>
        <dbReference type="ChEBI" id="CHEBI:29035"/>
        <label>2</label>
    </ligand>
</feature>
<sequence length="382" mass="43661">MMVQILHISDTHLGKRQYSLAEREKDIYDVFSQLIDIAIKERVDAVIHSGDLFDVSNPTTNALVIAVKILKKLKDANIPFLSIPGDHDTPKRKGYIIPHNILTELDLIKILNYDKPYIIKDIEIYGIPHIPTVSKNVLVSTLSSLKPKSSRSILLLHQGVKQILPYDGSWQMELGSLPKGFGYYALGHLHTRWRLIQDDGSIIAIAGSPDIMREEEIEGYEKFGKGAYLIDFSKDLPTLTTINTTVRPQKVVTINTKNLKNDISKIKSDLLKNNKGENNKPILHIIVEGERMRKDLLYRELLPLNDIALYYRIYKDETIQSVDNLTYTLPQDRGLDKIIIEYLTKYEKFNEDEANLILQMIKNVDSEDIVNEILKRLTGVNL</sequence>
<evidence type="ECO:0000256" key="3">
    <source>
        <dbReference type="ARBA" id="ARBA00022759"/>
    </source>
</evidence>
<dbReference type="PANTHER" id="PTHR30337:SF0">
    <property type="entry name" value="NUCLEASE SBCCD SUBUNIT D"/>
    <property type="match status" value="1"/>
</dbReference>
<feature type="binding site" evidence="9">
    <location>
        <position position="51"/>
    </location>
    <ligand>
        <name>Mn(2+)</name>
        <dbReference type="ChEBI" id="CHEBI:29035"/>
        <label>2</label>
    </ligand>
</feature>
<dbReference type="SUPFAM" id="SSF56300">
    <property type="entry name" value="Metallo-dependent phosphatases"/>
    <property type="match status" value="1"/>
</dbReference>
<feature type="domain" description="Calcineurin-like phosphoesterase" evidence="10">
    <location>
        <begin position="4"/>
        <end position="190"/>
    </location>
</feature>
<evidence type="ECO:0000256" key="5">
    <source>
        <dbReference type="ARBA" id="ARBA00022801"/>
    </source>
</evidence>
<dbReference type="GO" id="GO:0004519">
    <property type="term" value="F:endonuclease activity"/>
    <property type="evidence" value="ECO:0007669"/>
    <property type="project" value="UniProtKB-UniRule"/>
</dbReference>
<dbReference type="FunFam" id="3.60.21.10:FF:000129">
    <property type="entry name" value="DNA double-strand break repair protein Mre11"/>
    <property type="match status" value="1"/>
</dbReference>
<evidence type="ECO:0000256" key="6">
    <source>
        <dbReference type="ARBA" id="ARBA00022839"/>
    </source>
</evidence>
<evidence type="ECO:0000313" key="11">
    <source>
        <dbReference type="EMBL" id="ACP34218.1"/>
    </source>
</evidence>
<evidence type="ECO:0000256" key="9">
    <source>
        <dbReference type="HAMAP-Rule" id="MF_02044"/>
    </source>
</evidence>
<keyword evidence="3 9" id="KW-0255">Endonuclease</keyword>
<feature type="binding site" evidence="9">
    <location>
        <position position="188"/>
    </location>
    <ligand>
        <name>Mn(2+)</name>
        <dbReference type="ChEBI" id="CHEBI:29035"/>
        <label>2</label>
    </ligand>
</feature>
<dbReference type="EMBL" id="CP001399">
    <property type="protein sequence ID" value="ACP34218.1"/>
    <property type="molecule type" value="Genomic_DNA"/>
</dbReference>
<dbReference type="InterPro" id="IPR004843">
    <property type="entry name" value="Calcineurin-like_PHP"/>
</dbReference>
<dbReference type="InterPro" id="IPR050535">
    <property type="entry name" value="DNA_Repair-Maintenance_Comp"/>
</dbReference>
<comment type="similarity">
    <text evidence="9">Belongs to the MRE11/RAD32 family.</text>
</comment>
<organism evidence="11 12">
    <name type="scientific">Saccharolobus islandicus (strain L.S.2.15 / Lassen #1)</name>
    <name type="common">Sulfolobus islandicus</name>
    <dbReference type="NCBI Taxonomy" id="429572"/>
    <lineage>
        <taxon>Archaea</taxon>
        <taxon>Thermoproteota</taxon>
        <taxon>Thermoprotei</taxon>
        <taxon>Sulfolobales</taxon>
        <taxon>Sulfolobaceae</taxon>
        <taxon>Saccharolobus</taxon>
    </lineage>
</organism>
<keyword evidence="7 9" id="KW-0234">DNA repair</keyword>
<evidence type="ECO:0000256" key="1">
    <source>
        <dbReference type="ARBA" id="ARBA00022722"/>
    </source>
</evidence>
<dbReference type="Gene3D" id="3.60.21.10">
    <property type="match status" value="1"/>
</dbReference>
<dbReference type="InterPro" id="IPR041796">
    <property type="entry name" value="Mre11_N"/>
</dbReference>
<dbReference type="KEGG" id="sis:LS215_0064"/>
<dbReference type="RefSeq" id="WP_012710243.1">
    <property type="nucleotide sequence ID" value="NC_012589.1"/>
</dbReference>
<comment type="activity regulation">
    <text evidence="9">Nuclease activity is regulated by Rad50.</text>
</comment>
<dbReference type="GO" id="GO:0006302">
    <property type="term" value="P:double-strand break repair"/>
    <property type="evidence" value="ECO:0007669"/>
    <property type="project" value="UniProtKB-UniRule"/>
</dbReference>
<protein>
    <recommendedName>
        <fullName evidence="9">DNA double-strand break repair protein Mre11</fullName>
        <ecNumber evidence="9">3.1.-.-</ecNumber>
    </recommendedName>
</protein>
<feature type="binding site" evidence="9">
    <location>
        <position position="10"/>
    </location>
    <ligand>
        <name>Mn(2+)</name>
        <dbReference type="ChEBI" id="CHEBI:29035"/>
        <label>1</label>
    </ligand>
</feature>
<gene>
    <name evidence="9" type="primary">mre11</name>
    <name evidence="11" type="ordered locus">LS215_0064</name>
</gene>
<keyword evidence="4 9" id="KW-0227">DNA damage</keyword>
<dbReference type="GO" id="GO:0045027">
    <property type="term" value="F:DNA end binding"/>
    <property type="evidence" value="ECO:0007669"/>
    <property type="project" value="UniProtKB-UniRule"/>
</dbReference>
<feature type="binding site" evidence="9">
    <location>
        <position position="86"/>
    </location>
    <ligand>
        <name>Mn(2+)</name>
        <dbReference type="ChEBI" id="CHEBI:29035"/>
        <label>2</label>
    </ligand>
</feature>
<evidence type="ECO:0000256" key="4">
    <source>
        <dbReference type="ARBA" id="ARBA00022763"/>
    </source>
</evidence>
<keyword evidence="6 9" id="KW-0269">Exonuclease</keyword>
<evidence type="ECO:0000256" key="2">
    <source>
        <dbReference type="ARBA" id="ARBA00022723"/>
    </source>
</evidence>